<feature type="domain" description="Methanolan biosynthesis EpsI" evidence="1">
    <location>
        <begin position="6"/>
        <end position="181"/>
    </location>
</feature>
<organism evidence="2 3">
    <name type="scientific">Sphingomonas xinjiangensis</name>
    <dbReference type="NCBI Taxonomy" id="643568"/>
    <lineage>
        <taxon>Bacteria</taxon>
        <taxon>Pseudomonadati</taxon>
        <taxon>Pseudomonadota</taxon>
        <taxon>Alphaproteobacteria</taxon>
        <taxon>Sphingomonadales</taxon>
        <taxon>Sphingomonadaceae</taxon>
        <taxon>Sphingomonas</taxon>
    </lineage>
</organism>
<dbReference type="AlphaFoldDB" id="A0A840YFF1"/>
<gene>
    <name evidence="2" type="ORF">FHT02_003434</name>
</gene>
<dbReference type="InterPro" id="IPR014263">
    <property type="entry name" value="Methanolan_biosynth_EpsI"/>
</dbReference>
<evidence type="ECO:0000313" key="3">
    <source>
        <dbReference type="Proteomes" id="UP000527143"/>
    </source>
</evidence>
<sequence length="195" mass="21567">MVPGSIENLFPTRFESWRAGADSGFVLPPEDERKAAAVYDDQIALTYSNGNDTQIMLLIAYAREQSGMLMIHRPESCYPGAGFSITADRPASISLEAGKSVPGRFISAEKLPRIEQVLYWSRLGDEFVSSWDEERESLAKQNLRGFIPDGALIRVSLVSADEGRALETLREFVSALYRSTSPQGRSLLAGRLSYV</sequence>
<keyword evidence="3" id="KW-1185">Reference proteome</keyword>
<dbReference type="Proteomes" id="UP000527143">
    <property type="component" value="Unassembled WGS sequence"/>
</dbReference>
<reference evidence="2 3" key="1">
    <citation type="submission" date="2020-08" db="EMBL/GenBank/DDBJ databases">
        <title>Genomic Encyclopedia of Type Strains, Phase IV (KMG-IV): sequencing the most valuable type-strain genomes for metagenomic binning, comparative biology and taxonomic classification.</title>
        <authorList>
            <person name="Goeker M."/>
        </authorList>
    </citation>
    <scope>NUCLEOTIDE SEQUENCE [LARGE SCALE GENOMIC DNA]</scope>
    <source>
        <strain evidence="2 3">DSM 26736</strain>
    </source>
</reference>
<evidence type="ECO:0000313" key="2">
    <source>
        <dbReference type="EMBL" id="MBB5712177.1"/>
    </source>
</evidence>
<dbReference type="EMBL" id="JACIJF010000013">
    <property type="protein sequence ID" value="MBB5712177.1"/>
    <property type="molecule type" value="Genomic_DNA"/>
</dbReference>
<comment type="caution">
    <text evidence="2">The sequence shown here is derived from an EMBL/GenBank/DDBJ whole genome shotgun (WGS) entry which is preliminary data.</text>
</comment>
<dbReference type="NCBIfam" id="TIGR02914">
    <property type="entry name" value="EpsI_fam"/>
    <property type="match status" value="1"/>
</dbReference>
<protein>
    <submittedName>
        <fullName evidence="2">EpsI family protein</fullName>
    </submittedName>
</protein>
<name>A0A840YFF1_9SPHN</name>
<proteinExistence type="predicted"/>
<evidence type="ECO:0000259" key="1">
    <source>
        <dbReference type="Pfam" id="PF11984"/>
    </source>
</evidence>
<accession>A0A840YFF1</accession>
<dbReference type="Pfam" id="PF11984">
    <property type="entry name" value="DUF3485"/>
    <property type="match status" value="1"/>
</dbReference>